<accession>A0A6P4HTE9</accession>
<keyword evidence="2 6" id="KW-1003">Cell membrane</keyword>
<comment type="function">
    <text evidence="6">Gustatory receptor which mediates acceptance or avoidance behavior, depending on its substrates.</text>
</comment>
<feature type="transmembrane region" description="Helical" evidence="6">
    <location>
        <begin position="252"/>
        <end position="271"/>
    </location>
</feature>
<evidence type="ECO:0000256" key="5">
    <source>
        <dbReference type="ARBA" id="ARBA00023136"/>
    </source>
</evidence>
<evidence type="ECO:0000256" key="1">
    <source>
        <dbReference type="ARBA" id="ARBA00004651"/>
    </source>
</evidence>
<dbReference type="GO" id="GO:0007165">
    <property type="term" value="P:signal transduction"/>
    <property type="evidence" value="ECO:0007669"/>
    <property type="project" value="UniProtKB-KW"/>
</dbReference>
<feature type="transmembrane region" description="Helical" evidence="6">
    <location>
        <begin position="283"/>
        <end position="300"/>
    </location>
</feature>
<feature type="transmembrane region" description="Helical" evidence="6">
    <location>
        <begin position="157"/>
        <end position="182"/>
    </location>
</feature>
<sequence length="395" mass="45707">MVDLVKWCLLISYFYGRFTGIINFEIDIKTGRTRITSRATICAACSQLTMFGLLAYNSLYSQAMTSMWSNANYTHTYVFLVIATFRLICVFMALVSRWCQRRHFVRLFNSFRRLYQSNPDIIKYCRRGILSKCICATISETLQVVVALIMMRNQLTLATALGIWAVLSMTAIINVIITQYFIAMAHIRGRYILLNQELRSLMTEARSLVPDRSGVYVTRCCSLADRLERIALAQSDLQALTERLSRTYQLQVLCLVITYYLNLVGNVYLVYSLIKYKSLTADWPKAILVLGSVYLAFYYLDCWLNSYNVFYLLDAHNEMVKLLGLRTLLQPGLDRRLEAVFDNFLLNLSRNPFRLRFFGLFEVNRNNSAMVGNSLLTHSLLLIQYDIQHFKASRN</sequence>
<keyword evidence="5 6" id="KW-0472">Membrane</keyword>
<gene>
    <name evidence="8" type="primary">Gr59d</name>
</gene>
<dbReference type="RefSeq" id="XP_017018860.2">
    <property type="nucleotide sequence ID" value="XM_017163371.2"/>
</dbReference>
<dbReference type="OrthoDB" id="7856336at2759"/>
<dbReference type="Proteomes" id="UP001652661">
    <property type="component" value="Chromosome 2R"/>
</dbReference>
<dbReference type="InterPro" id="IPR013604">
    <property type="entry name" value="7TM_chemorcpt"/>
</dbReference>
<keyword evidence="6 8" id="KW-0675">Receptor</keyword>
<feature type="transmembrane region" description="Helical" evidence="6">
    <location>
        <begin position="76"/>
        <end position="96"/>
    </location>
</feature>
<reference evidence="8" key="2">
    <citation type="submission" date="2025-08" db="UniProtKB">
        <authorList>
            <consortium name="RefSeq"/>
        </authorList>
    </citation>
    <scope>IDENTIFICATION</scope>
    <source>
        <strain evidence="8">14028-0561.14</strain>
        <tissue evidence="8">Whole fly</tissue>
    </source>
</reference>
<dbReference type="GO" id="GO:0050909">
    <property type="term" value="P:sensory perception of taste"/>
    <property type="evidence" value="ECO:0007669"/>
    <property type="project" value="InterPro"/>
</dbReference>
<evidence type="ECO:0000256" key="3">
    <source>
        <dbReference type="ARBA" id="ARBA00022692"/>
    </source>
</evidence>
<feature type="transmembrane region" description="Helical" evidence="6">
    <location>
        <begin position="39"/>
        <end position="56"/>
    </location>
</feature>
<evidence type="ECO:0000313" key="8">
    <source>
        <dbReference type="RefSeq" id="XP_017018860.2"/>
    </source>
</evidence>
<proteinExistence type="inferred from homology"/>
<evidence type="ECO:0000256" key="2">
    <source>
        <dbReference type="ARBA" id="ARBA00022475"/>
    </source>
</evidence>
<organism evidence="7 8">
    <name type="scientific">Drosophila kikkawai</name>
    <name type="common">Fruit fly</name>
    <dbReference type="NCBI Taxonomy" id="30033"/>
    <lineage>
        <taxon>Eukaryota</taxon>
        <taxon>Metazoa</taxon>
        <taxon>Ecdysozoa</taxon>
        <taxon>Arthropoda</taxon>
        <taxon>Hexapoda</taxon>
        <taxon>Insecta</taxon>
        <taxon>Pterygota</taxon>
        <taxon>Neoptera</taxon>
        <taxon>Endopterygota</taxon>
        <taxon>Diptera</taxon>
        <taxon>Brachycera</taxon>
        <taxon>Muscomorpha</taxon>
        <taxon>Ephydroidea</taxon>
        <taxon>Drosophilidae</taxon>
        <taxon>Drosophila</taxon>
        <taxon>Sophophora</taxon>
    </lineage>
</organism>
<evidence type="ECO:0000313" key="7">
    <source>
        <dbReference type="Proteomes" id="UP001652661"/>
    </source>
</evidence>
<comment type="similarity">
    <text evidence="6">Belongs to the insect chemoreceptor superfamily. Gustatory receptor (GR) family.</text>
</comment>
<keyword evidence="6" id="KW-0807">Transducer</keyword>
<evidence type="ECO:0000256" key="4">
    <source>
        <dbReference type="ARBA" id="ARBA00022989"/>
    </source>
</evidence>
<keyword evidence="7" id="KW-1185">Reference proteome</keyword>
<comment type="caution">
    <text evidence="6">Lacks conserved residue(s) required for the propagation of feature annotation.</text>
</comment>
<feature type="transmembrane region" description="Helical" evidence="6">
    <location>
        <begin position="129"/>
        <end position="151"/>
    </location>
</feature>
<reference evidence="7" key="1">
    <citation type="submission" date="2025-05" db="UniProtKB">
        <authorList>
            <consortium name="RefSeq"/>
        </authorList>
    </citation>
    <scope>NUCLEOTIDE SEQUENCE [LARGE SCALE GENOMIC DNA]</scope>
    <source>
        <strain evidence="7">14028-0561.14</strain>
    </source>
</reference>
<protein>
    <recommendedName>
        <fullName evidence="6">Gustatory receptor</fullName>
    </recommendedName>
</protein>
<dbReference type="GeneID" id="108072303"/>
<dbReference type="Pfam" id="PF08395">
    <property type="entry name" value="7tm_7"/>
    <property type="match status" value="1"/>
</dbReference>
<evidence type="ECO:0000256" key="6">
    <source>
        <dbReference type="RuleBase" id="RU363108"/>
    </source>
</evidence>
<keyword evidence="3 6" id="KW-0812">Transmembrane</keyword>
<comment type="subcellular location">
    <subcellularLocation>
        <location evidence="1 6">Cell membrane</location>
        <topology evidence="1 6">Multi-pass membrane protein</topology>
    </subcellularLocation>
</comment>
<name>A0A6P4HTE9_DROKI</name>
<keyword evidence="4 6" id="KW-1133">Transmembrane helix</keyword>
<dbReference type="GO" id="GO:0005886">
    <property type="term" value="C:plasma membrane"/>
    <property type="evidence" value="ECO:0007669"/>
    <property type="project" value="UniProtKB-SubCell"/>
</dbReference>
<dbReference type="AlphaFoldDB" id="A0A6P4HTE9"/>